<organism evidence="2 3">
    <name type="scientific">Deinococcus taklimakanensis</name>
    <dbReference type="NCBI Taxonomy" id="536443"/>
    <lineage>
        <taxon>Bacteria</taxon>
        <taxon>Thermotogati</taxon>
        <taxon>Deinococcota</taxon>
        <taxon>Deinococci</taxon>
        <taxon>Deinococcales</taxon>
        <taxon>Deinococcaceae</taxon>
        <taxon>Deinococcus</taxon>
    </lineage>
</organism>
<name>A0ABW5P2Z7_9DEIO</name>
<feature type="region of interest" description="Disordered" evidence="1">
    <location>
        <begin position="351"/>
        <end position="375"/>
    </location>
</feature>
<accession>A0ABW5P2Z7</accession>
<evidence type="ECO:0000313" key="3">
    <source>
        <dbReference type="Proteomes" id="UP001597475"/>
    </source>
</evidence>
<dbReference type="Proteomes" id="UP001597475">
    <property type="component" value="Unassembled WGS sequence"/>
</dbReference>
<evidence type="ECO:0000256" key="1">
    <source>
        <dbReference type="SAM" id="MobiDB-lite"/>
    </source>
</evidence>
<dbReference type="EMBL" id="JBHUMK010000036">
    <property type="protein sequence ID" value="MFD2609385.1"/>
    <property type="molecule type" value="Genomic_DNA"/>
</dbReference>
<gene>
    <name evidence="2" type="ORF">ACFSR9_08050</name>
</gene>
<proteinExistence type="predicted"/>
<sequence length="579" mass="64582">MTTITTETFLTDLLRGFSHKGVIELRYLDSANKFKGRTWASWPTRTGQVILPDLPPQWQTYYGVALRMGTAGTVGMGGAANCHTTDQLYVDLDLKHAERYGAPGQEVLTMSPDDVRHQTLAMAHDALERLREMGIEPWTIVYTGHGVQILMRLPDVVSHEQTELYNRALSTALGTEFGADISVSDPARVLRCPGTRNLKNLHRPLNVEVWGYAPEAQVDLSALEALTARLQAGRPPTQQSGRARPIKGRKALKTIQAFNTRFTVREILESLQYKKYATHRYTRPGDDASGGDVELRLNKWGLECSYHYSSNDPICGTPGDGHLRNAFDLFRDGHHRGDTKGALRAAEKMLTDEGTDETVAHPLPEENEAKSSRESKGMRLLDYLKEAGAEPWRDSTDNRYLTVKVGGHARHLPLPSEQAREYCYRLFRSHEPRDYISTQMANEILLQLRAEAGFSEARHTVGLRVGRHEDTVYIDLGDDSWEIVQVTEAGWKIVPGYDCPVRFIRPKAMLPLPRPAPGGSVEELRPFLNVTDEGYMMCVGWLLAAMSDLTSFPLLAIGGEEGTGKSTAVTLLHSLIDPH</sequence>
<feature type="compositionally biased region" description="Basic and acidic residues" evidence="1">
    <location>
        <begin position="363"/>
        <end position="375"/>
    </location>
</feature>
<keyword evidence="3" id="KW-1185">Reference proteome</keyword>
<dbReference type="Gene3D" id="3.30.70.1790">
    <property type="entry name" value="RepB DNA-primase, N-terminal domain"/>
    <property type="match status" value="1"/>
</dbReference>
<protein>
    <submittedName>
        <fullName evidence="2">Uncharacterized protein</fullName>
    </submittedName>
</protein>
<dbReference type="RefSeq" id="WP_386844720.1">
    <property type="nucleotide sequence ID" value="NZ_JBHUMK010000036.1"/>
</dbReference>
<comment type="caution">
    <text evidence="2">The sequence shown here is derived from an EMBL/GenBank/DDBJ whole genome shotgun (WGS) entry which is preliminary data.</text>
</comment>
<evidence type="ECO:0000313" key="2">
    <source>
        <dbReference type="EMBL" id="MFD2609385.1"/>
    </source>
</evidence>
<reference evidence="3" key="1">
    <citation type="journal article" date="2019" name="Int. J. Syst. Evol. Microbiol.">
        <title>The Global Catalogue of Microorganisms (GCM) 10K type strain sequencing project: providing services to taxonomists for standard genome sequencing and annotation.</title>
        <authorList>
            <consortium name="The Broad Institute Genomics Platform"/>
            <consortium name="The Broad Institute Genome Sequencing Center for Infectious Disease"/>
            <person name="Wu L."/>
            <person name="Ma J."/>
        </authorList>
    </citation>
    <scope>NUCLEOTIDE SEQUENCE [LARGE SCALE GENOMIC DNA]</scope>
    <source>
        <strain evidence="3">KCTC 33842</strain>
    </source>
</reference>